<dbReference type="PANTHER" id="PTHR13246">
    <property type="entry name" value="ENDO BETA N-ACETYLGLUCOSAMINIDASE"/>
    <property type="match status" value="1"/>
</dbReference>
<dbReference type="InterPro" id="IPR005201">
    <property type="entry name" value="TIM_ENGase"/>
</dbReference>
<dbReference type="Gene3D" id="3.20.20.80">
    <property type="entry name" value="Glycosidases"/>
    <property type="match status" value="1"/>
</dbReference>
<dbReference type="Gene3D" id="2.60.120.260">
    <property type="entry name" value="Galactose-binding domain-like"/>
    <property type="match status" value="1"/>
</dbReference>
<comment type="caution">
    <text evidence="3">The sequence shown here is derived from an EMBL/GenBank/DDBJ whole genome shotgun (WGS) entry which is preliminary data.</text>
</comment>
<dbReference type="OrthoDB" id="1089471at2"/>
<sequence>MNRSTIRKVFSSKSTAIALTSAMLISSFASIAQAGDTLPYQGESAKGANQPYQHGYTSSNIIDWTPESDVYGDMLRARVPLQKRIGSFSATQAYPKLSPKTQNFTLSGDYGNAFFDSYSYTNEFSQYLFNYWQYTDYYGSWHGMPTAEVPEELYDPNKDWTEKWFEFGILNLPNPAYTNAAHKNGVLSIACIFFSDNDRGPQTYKQMLVQDENGEFPVAKKLVEMAKYYGYDGYFINQEEVSKGVAAEDIPRYKQFMKYLRDQGIYVQWYDSTLNSNGQISYQNEFNAENSPFVKDTELGQVSDSIFLNYWWNKDKLKNSSEHAKSLGLDPLQTVFAGVEGGNGDFGRWKQKYDLRLNLDDQGQPMNSIATLGADFTQSALDEDFGGADLNRRANDDYQWMTFVRDRAWWSGPNQDPSNARRNAAVDLSDVKGSGANWDGMAAYIAERSVIEGANFATNFNTGHGLAYYVNGKVSNPKEWSNINIQDIPVTWQWWLESKGSKLTADFDFGPNYNKGSRFTYQPVGGFNGGSSLVLNGKLDADNFLHLYKTELDVHKNSTLSISYNKPSASDKSTLSVGLIFKDHPDKVVKVKIPDSGKQTEGWVTRNLDLKTYKNRTIAAVGLFIGKSNKPVGDYQINIGQIKISDGSSVKPAAPTGFRLTKNLTNTGEMGVAWNIEDYSKVKQYNLYENGSYVGGIYDSVYYIKSLSKKSGKLSLTAVGADGTESEPATLTYDLNDAVTNIAVQPQANGQAVVTWKQPEHAVGPVIIKLTTEYTDTPFSKTFTAQSQDESAILTGLPTNGDRYSLDIVTEGGALSTYTGRLADNTIEPYAKENVTVKGDTYTLALPTLKDWHYVYVYEDNVPKEFGVTYVTKKFPYILRGRTKLSGLTFTPDSTTSSLKLVIEDYAGNQATTILR</sequence>
<dbReference type="GO" id="GO:0033925">
    <property type="term" value="F:mannosyl-glycoprotein endo-beta-N-acetylglucosaminidase activity"/>
    <property type="evidence" value="ECO:0007669"/>
    <property type="project" value="InterPro"/>
</dbReference>
<evidence type="ECO:0000256" key="1">
    <source>
        <dbReference type="SAM" id="SignalP"/>
    </source>
</evidence>
<keyword evidence="1" id="KW-0732">Signal</keyword>
<evidence type="ECO:0000313" key="4">
    <source>
        <dbReference type="Proteomes" id="UP000272464"/>
    </source>
</evidence>
<dbReference type="EMBL" id="RZNX01000001">
    <property type="protein sequence ID" value="RUT36500.1"/>
    <property type="molecule type" value="Genomic_DNA"/>
</dbReference>
<dbReference type="InterPro" id="IPR013783">
    <property type="entry name" value="Ig-like_fold"/>
</dbReference>
<dbReference type="Pfam" id="PF03644">
    <property type="entry name" value="Glyco_hydro_85"/>
    <property type="match status" value="1"/>
</dbReference>
<dbReference type="RefSeq" id="WP_127198189.1">
    <property type="nucleotide sequence ID" value="NZ_RZNX01000001.1"/>
</dbReference>
<feature type="domain" description="Cytosolic endo-beta-N-acetylglucosaminidase TIM barrel" evidence="2">
    <location>
        <begin position="120"/>
        <end position="467"/>
    </location>
</feature>
<feature type="signal peptide" evidence="1">
    <location>
        <begin position="1"/>
        <end position="34"/>
    </location>
</feature>
<name>A0A433XQZ9_9BACL</name>
<gene>
    <name evidence="3" type="ORF">EJP77_05885</name>
</gene>
<dbReference type="InterPro" id="IPR032979">
    <property type="entry name" value="ENGase"/>
</dbReference>
<dbReference type="PANTHER" id="PTHR13246:SF1">
    <property type="entry name" value="CYTOSOLIC ENDO-BETA-N-ACETYLGLUCOSAMINIDASE"/>
    <property type="match status" value="1"/>
</dbReference>
<evidence type="ECO:0000313" key="3">
    <source>
        <dbReference type="EMBL" id="RUT36500.1"/>
    </source>
</evidence>
<dbReference type="AlphaFoldDB" id="A0A433XQZ9"/>
<dbReference type="GO" id="GO:0005829">
    <property type="term" value="C:cytosol"/>
    <property type="evidence" value="ECO:0007669"/>
    <property type="project" value="UniProtKB-SubCell"/>
</dbReference>
<organism evidence="3 4">
    <name type="scientific">Paenibacillus zeisoli</name>
    <dbReference type="NCBI Taxonomy" id="2496267"/>
    <lineage>
        <taxon>Bacteria</taxon>
        <taxon>Bacillati</taxon>
        <taxon>Bacillota</taxon>
        <taxon>Bacilli</taxon>
        <taxon>Bacillales</taxon>
        <taxon>Paenibacillaceae</taxon>
        <taxon>Paenibacillus</taxon>
    </lineage>
</organism>
<protein>
    <submittedName>
        <fullName evidence="3">Endo-beta-N-acetylglucosaminidase</fullName>
    </submittedName>
</protein>
<evidence type="ECO:0000259" key="2">
    <source>
        <dbReference type="Pfam" id="PF03644"/>
    </source>
</evidence>
<reference evidence="3 4" key="1">
    <citation type="submission" date="2018-12" db="EMBL/GenBank/DDBJ databases">
        <authorList>
            <person name="Sun L."/>
            <person name="Chen Z."/>
        </authorList>
    </citation>
    <scope>NUCLEOTIDE SEQUENCE [LARGE SCALE GENOMIC DNA]</scope>
    <source>
        <strain evidence="3 4">3-5-3</strain>
    </source>
</reference>
<accession>A0A433XQZ9</accession>
<keyword evidence="4" id="KW-1185">Reference proteome</keyword>
<feature type="chain" id="PRO_5019402433" evidence="1">
    <location>
        <begin position="35"/>
        <end position="916"/>
    </location>
</feature>
<dbReference type="Gene3D" id="2.60.40.10">
    <property type="entry name" value="Immunoglobulins"/>
    <property type="match status" value="1"/>
</dbReference>
<dbReference type="Proteomes" id="UP000272464">
    <property type="component" value="Unassembled WGS sequence"/>
</dbReference>
<proteinExistence type="predicted"/>